<keyword evidence="2" id="KW-1185">Reference proteome</keyword>
<organism evidence="1 2">
    <name type="scientific">Phytophthora citrophthora</name>
    <dbReference type="NCBI Taxonomy" id="4793"/>
    <lineage>
        <taxon>Eukaryota</taxon>
        <taxon>Sar</taxon>
        <taxon>Stramenopiles</taxon>
        <taxon>Oomycota</taxon>
        <taxon>Peronosporomycetes</taxon>
        <taxon>Peronosporales</taxon>
        <taxon>Peronosporaceae</taxon>
        <taxon>Phytophthora</taxon>
    </lineage>
</organism>
<sequence>MLEQAPTSLMDLRDANDQAFLDRFVVSLSARSLADWEGGECPDPNHALEMEDSLVIAKTRAASKSPSSTKDSAFWPLH</sequence>
<gene>
    <name evidence="1" type="ORF">P3T76_011646</name>
</gene>
<comment type="caution">
    <text evidence="1">The sequence shown here is derived from an EMBL/GenBank/DDBJ whole genome shotgun (WGS) entry which is preliminary data.</text>
</comment>
<accession>A0AAD9G8R6</accession>
<name>A0AAD9G8R6_9STRA</name>
<proteinExistence type="predicted"/>
<protein>
    <submittedName>
        <fullName evidence="1">Uncharacterized protein</fullName>
    </submittedName>
</protein>
<dbReference type="Proteomes" id="UP001259832">
    <property type="component" value="Unassembled WGS sequence"/>
</dbReference>
<evidence type="ECO:0000313" key="2">
    <source>
        <dbReference type="Proteomes" id="UP001259832"/>
    </source>
</evidence>
<dbReference type="AlphaFoldDB" id="A0AAD9G8R6"/>
<evidence type="ECO:0000313" key="1">
    <source>
        <dbReference type="EMBL" id="KAK1933886.1"/>
    </source>
</evidence>
<dbReference type="EMBL" id="JASMQC010000027">
    <property type="protein sequence ID" value="KAK1933886.1"/>
    <property type="molecule type" value="Genomic_DNA"/>
</dbReference>
<reference evidence="1" key="1">
    <citation type="submission" date="2023-08" db="EMBL/GenBank/DDBJ databases">
        <title>Reference Genome Resource for the Citrus Pathogen Phytophthora citrophthora.</title>
        <authorList>
            <person name="Moller H."/>
            <person name="Coetzee B."/>
            <person name="Rose L.J."/>
            <person name="Van Niekerk J.M."/>
        </authorList>
    </citation>
    <scope>NUCLEOTIDE SEQUENCE</scope>
    <source>
        <strain evidence="1">STE-U-9442</strain>
    </source>
</reference>